<feature type="signal peptide" evidence="3">
    <location>
        <begin position="1"/>
        <end position="25"/>
    </location>
</feature>
<evidence type="ECO:0000313" key="4">
    <source>
        <dbReference type="EMBL" id="KAL2099763.1"/>
    </source>
</evidence>
<dbReference type="AlphaFoldDB" id="A0ABD1KKV0"/>
<feature type="region of interest" description="Disordered" evidence="1">
    <location>
        <begin position="209"/>
        <end position="243"/>
    </location>
</feature>
<feature type="compositionally biased region" description="Polar residues" evidence="1">
    <location>
        <begin position="209"/>
        <end position="230"/>
    </location>
</feature>
<evidence type="ECO:0000256" key="2">
    <source>
        <dbReference type="SAM" id="Phobius"/>
    </source>
</evidence>
<organism evidence="4 5">
    <name type="scientific">Coilia grayii</name>
    <name type="common">Gray's grenadier anchovy</name>
    <dbReference type="NCBI Taxonomy" id="363190"/>
    <lineage>
        <taxon>Eukaryota</taxon>
        <taxon>Metazoa</taxon>
        <taxon>Chordata</taxon>
        <taxon>Craniata</taxon>
        <taxon>Vertebrata</taxon>
        <taxon>Euteleostomi</taxon>
        <taxon>Actinopterygii</taxon>
        <taxon>Neopterygii</taxon>
        <taxon>Teleostei</taxon>
        <taxon>Clupei</taxon>
        <taxon>Clupeiformes</taxon>
        <taxon>Clupeoidei</taxon>
        <taxon>Engraulidae</taxon>
        <taxon>Coilinae</taxon>
        <taxon>Coilia</taxon>
    </lineage>
</organism>
<feature type="transmembrane region" description="Helical" evidence="2">
    <location>
        <begin position="176"/>
        <end position="201"/>
    </location>
</feature>
<comment type="caution">
    <text evidence="4">The sequence shown here is derived from an EMBL/GenBank/DDBJ whole genome shotgun (WGS) entry which is preliminary data.</text>
</comment>
<evidence type="ECO:0000256" key="1">
    <source>
        <dbReference type="SAM" id="MobiDB-lite"/>
    </source>
</evidence>
<keyword evidence="5" id="KW-1185">Reference proteome</keyword>
<feature type="chain" id="PRO_5044887725" evidence="3">
    <location>
        <begin position="26"/>
        <end position="278"/>
    </location>
</feature>
<dbReference type="EMBL" id="JBHFQA010000004">
    <property type="protein sequence ID" value="KAL2099763.1"/>
    <property type="molecule type" value="Genomic_DNA"/>
</dbReference>
<keyword evidence="3" id="KW-0732">Signal</keyword>
<proteinExistence type="predicted"/>
<gene>
    <name evidence="4" type="ORF">ACEWY4_004157</name>
</gene>
<protein>
    <submittedName>
        <fullName evidence="4">Uncharacterized protein</fullName>
    </submittedName>
</protein>
<reference evidence="4 5" key="1">
    <citation type="submission" date="2024-09" db="EMBL/GenBank/DDBJ databases">
        <title>A chromosome-level genome assembly of Gray's grenadier anchovy, Coilia grayii.</title>
        <authorList>
            <person name="Fu Z."/>
        </authorList>
    </citation>
    <scope>NUCLEOTIDE SEQUENCE [LARGE SCALE GENOMIC DNA]</scope>
    <source>
        <strain evidence="4">G4</strain>
        <tissue evidence="4">Muscle</tissue>
    </source>
</reference>
<name>A0ABD1KKV0_9TELE</name>
<accession>A0ABD1KKV0</accession>
<dbReference type="Proteomes" id="UP001591681">
    <property type="component" value="Unassembled WGS sequence"/>
</dbReference>
<keyword evidence="2" id="KW-1133">Transmembrane helix</keyword>
<keyword evidence="2" id="KW-0472">Membrane</keyword>
<evidence type="ECO:0000256" key="3">
    <source>
        <dbReference type="SAM" id="SignalP"/>
    </source>
</evidence>
<keyword evidence="2" id="KW-0812">Transmembrane</keyword>
<sequence>MFGYVVVSSLLLVIALHMFLQFCSPTCQQVHTASSEFHCCIEITSDIIIMNHLMCWSVLLAAQLTPVISGWPKPVISSQLTIMTVRDRFELYCDLHHPYDKCHFNSSSQAHSLPADKCGKNRCTTTVSGAVLLMPNAGYKTQTHISCGYTLNGTSEYSDNITVVVFNFDVPMKYTVIALAMSGLTILLSFCITVWGCYILISNLRNKTPSPVPQRYQTQQMDMDQRSNCSYKEGPEGQTNEPDDSLCYATVRHPCDVRNSPRVVRFEQCSDYASVIIN</sequence>
<evidence type="ECO:0000313" key="5">
    <source>
        <dbReference type="Proteomes" id="UP001591681"/>
    </source>
</evidence>